<dbReference type="InterPro" id="IPR023346">
    <property type="entry name" value="Lysozyme-like_dom_sf"/>
</dbReference>
<comment type="caution">
    <text evidence="18">The sequence shown here is derived from an EMBL/GenBank/DDBJ whole genome shotgun (WGS) entry which is preliminary data.</text>
</comment>
<evidence type="ECO:0000313" key="18">
    <source>
        <dbReference type="EMBL" id="GEO88920.1"/>
    </source>
</evidence>
<evidence type="ECO:0000259" key="16">
    <source>
        <dbReference type="Pfam" id="PF00905"/>
    </source>
</evidence>
<dbReference type="PANTHER" id="PTHR32282:SF33">
    <property type="entry name" value="PEPTIDOGLYCAN GLYCOSYLTRANSFERASE"/>
    <property type="match status" value="1"/>
</dbReference>
<evidence type="ECO:0000256" key="13">
    <source>
        <dbReference type="ARBA" id="ARBA00049902"/>
    </source>
</evidence>
<evidence type="ECO:0000256" key="8">
    <source>
        <dbReference type="ARBA" id="ARBA00022960"/>
    </source>
</evidence>
<feature type="domain" description="Penicillin-binding protein transpeptidase" evidence="16">
    <location>
        <begin position="399"/>
        <end position="670"/>
    </location>
</feature>
<evidence type="ECO:0000256" key="9">
    <source>
        <dbReference type="ARBA" id="ARBA00022984"/>
    </source>
</evidence>
<keyword evidence="6" id="KW-0808">Transferase</keyword>
<feature type="transmembrane region" description="Helical" evidence="15">
    <location>
        <begin position="61"/>
        <end position="84"/>
    </location>
</feature>
<keyword evidence="7" id="KW-0378">Hydrolase</keyword>
<feature type="domain" description="Glycosyl transferase family 51" evidence="17">
    <location>
        <begin position="118"/>
        <end position="301"/>
    </location>
</feature>
<evidence type="ECO:0000256" key="5">
    <source>
        <dbReference type="ARBA" id="ARBA00022676"/>
    </source>
</evidence>
<feature type="region of interest" description="Disordered" evidence="14">
    <location>
        <begin position="722"/>
        <end position="758"/>
    </location>
</feature>
<keyword evidence="9" id="KW-0573">Peptidoglycan synthesis</keyword>
<dbReference type="Gene3D" id="1.10.3810.10">
    <property type="entry name" value="Biosynthetic peptidoglycan transglycosylase-like"/>
    <property type="match status" value="1"/>
</dbReference>
<evidence type="ECO:0000256" key="6">
    <source>
        <dbReference type="ARBA" id="ARBA00022679"/>
    </source>
</evidence>
<dbReference type="OrthoDB" id="9766909at2"/>
<evidence type="ECO:0000256" key="15">
    <source>
        <dbReference type="SAM" id="Phobius"/>
    </source>
</evidence>
<evidence type="ECO:0000256" key="10">
    <source>
        <dbReference type="ARBA" id="ARBA00023268"/>
    </source>
</evidence>
<dbReference type="GO" id="GO:0030288">
    <property type="term" value="C:outer membrane-bounded periplasmic space"/>
    <property type="evidence" value="ECO:0007669"/>
    <property type="project" value="TreeGrafter"/>
</dbReference>
<proteinExistence type="inferred from homology"/>
<evidence type="ECO:0000256" key="2">
    <source>
        <dbReference type="ARBA" id="ARBA00007739"/>
    </source>
</evidence>
<reference evidence="18 19" key="1">
    <citation type="submission" date="2019-07" db="EMBL/GenBank/DDBJ databases">
        <title>Whole genome shotgun sequence of Aeromicrobium flavum NBRC 107625.</title>
        <authorList>
            <person name="Hosoyama A."/>
            <person name="Uohara A."/>
            <person name="Ohji S."/>
            <person name="Ichikawa N."/>
        </authorList>
    </citation>
    <scope>NUCLEOTIDE SEQUENCE [LARGE SCALE GENOMIC DNA]</scope>
    <source>
        <strain evidence="18 19">NBRC 107625</strain>
    </source>
</reference>
<keyword evidence="15" id="KW-0472">Membrane</keyword>
<accession>A0A512HU40</accession>
<dbReference type="Pfam" id="PF00905">
    <property type="entry name" value="Transpeptidase"/>
    <property type="match status" value="1"/>
</dbReference>
<keyword evidence="15" id="KW-1133">Transmembrane helix</keyword>
<comment type="similarity">
    <text evidence="1">In the C-terminal section; belongs to the transpeptidase family.</text>
</comment>
<dbReference type="AlphaFoldDB" id="A0A512HU40"/>
<dbReference type="GO" id="GO:0009002">
    <property type="term" value="F:serine-type D-Ala-D-Ala carboxypeptidase activity"/>
    <property type="evidence" value="ECO:0007669"/>
    <property type="project" value="UniProtKB-EC"/>
</dbReference>
<keyword evidence="4" id="KW-0645">Protease</keyword>
<comment type="catalytic activity">
    <reaction evidence="12">
        <text>Preferential cleavage: (Ac)2-L-Lys-D-Ala-|-D-Ala. Also transpeptidation of peptidyl-alanyl moieties that are N-acyl substituents of D-alanine.</text>
        <dbReference type="EC" id="3.4.16.4"/>
    </reaction>
</comment>
<dbReference type="SUPFAM" id="SSF53955">
    <property type="entry name" value="Lysozyme-like"/>
    <property type="match status" value="1"/>
</dbReference>
<dbReference type="SUPFAM" id="SSF56601">
    <property type="entry name" value="beta-lactamase/transpeptidase-like"/>
    <property type="match status" value="1"/>
</dbReference>
<dbReference type="GO" id="GO:0008658">
    <property type="term" value="F:penicillin binding"/>
    <property type="evidence" value="ECO:0007669"/>
    <property type="project" value="InterPro"/>
</dbReference>
<dbReference type="InterPro" id="IPR001460">
    <property type="entry name" value="PCN-bd_Tpept"/>
</dbReference>
<dbReference type="FunFam" id="1.10.3810.10:FF:000001">
    <property type="entry name" value="Penicillin-binding protein 1A"/>
    <property type="match status" value="1"/>
</dbReference>
<keyword evidence="3 18" id="KW-0121">Carboxypeptidase</keyword>
<dbReference type="InterPro" id="IPR036950">
    <property type="entry name" value="PBP_transglycosylase"/>
</dbReference>
<protein>
    <submittedName>
        <fullName evidence="18">Carboxypeptidase</fullName>
    </submittedName>
</protein>
<dbReference type="GO" id="GO:0008955">
    <property type="term" value="F:peptidoglycan glycosyltransferase activity"/>
    <property type="evidence" value="ECO:0007669"/>
    <property type="project" value="UniProtKB-EC"/>
</dbReference>
<comment type="catalytic activity">
    <reaction evidence="13">
        <text>[GlcNAc-(1-&gt;4)-Mur2Ac(oyl-L-Ala-gamma-D-Glu-L-Lys-D-Ala-D-Ala)](n)-di-trans,octa-cis-undecaprenyl diphosphate + beta-D-GlcNAc-(1-&gt;4)-Mur2Ac(oyl-L-Ala-gamma-D-Glu-L-Lys-D-Ala-D-Ala)-di-trans,octa-cis-undecaprenyl diphosphate = [GlcNAc-(1-&gt;4)-Mur2Ac(oyl-L-Ala-gamma-D-Glu-L-Lys-D-Ala-D-Ala)](n+1)-di-trans,octa-cis-undecaprenyl diphosphate + di-trans,octa-cis-undecaprenyl diphosphate + H(+)</text>
        <dbReference type="Rhea" id="RHEA:23708"/>
        <dbReference type="Rhea" id="RHEA-COMP:9602"/>
        <dbReference type="Rhea" id="RHEA-COMP:9603"/>
        <dbReference type="ChEBI" id="CHEBI:15378"/>
        <dbReference type="ChEBI" id="CHEBI:58405"/>
        <dbReference type="ChEBI" id="CHEBI:60033"/>
        <dbReference type="ChEBI" id="CHEBI:78435"/>
        <dbReference type="EC" id="2.4.99.28"/>
    </reaction>
</comment>
<evidence type="ECO:0000313" key="19">
    <source>
        <dbReference type="Proteomes" id="UP000321769"/>
    </source>
</evidence>
<evidence type="ECO:0000259" key="17">
    <source>
        <dbReference type="Pfam" id="PF00912"/>
    </source>
</evidence>
<dbReference type="GO" id="GO:0009252">
    <property type="term" value="P:peptidoglycan biosynthetic process"/>
    <property type="evidence" value="ECO:0007669"/>
    <property type="project" value="UniProtKB-KW"/>
</dbReference>
<dbReference type="InterPro" id="IPR012338">
    <property type="entry name" value="Beta-lactam/transpept-like"/>
</dbReference>
<keyword evidence="5" id="KW-0328">Glycosyltransferase</keyword>
<gene>
    <name evidence="18" type="ORF">AFL01nite_12470</name>
</gene>
<evidence type="ECO:0000256" key="1">
    <source>
        <dbReference type="ARBA" id="ARBA00007090"/>
    </source>
</evidence>
<keyword evidence="15" id="KW-0812">Transmembrane</keyword>
<dbReference type="Gene3D" id="3.40.710.10">
    <property type="entry name" value="DD-peptidase/beta-lactamase superfamily"/>
    <property type="match status" value="1"/>
</dbReference>
<organism evidence="18 19">
    <name type="scientific">Aeromicrobium flavum</name>
    <dbReference type="NCBI Taxonomy" id="416568"/>
    <lineage>
        <taxon>Bacteria</taxon>
        <taxon>Bacillati</taxon>
        <taxon>Actinomycetota</taxon>
        <taxon>Actinomycetes</taxon>
        <taxon>Propionibacteriales</taxon>
        <taxon>Nocardioidaceae</taxon>
        <taxon>Aeromicrobium</taxon>
    </lineage>
</organism>
<evidence type="ECO:0000256" key="4">
    <source>
        <dbReference type="ARBA" id="ARBA00022670"/>
    </source>
</evidence>
<evidence type="ECO:0000256" key="3">
    <source>
        <dbReference type="ARBA" id="ARBA00022645"/>
    </source>
</evidence>
<dbReference type="GO" id="GO:0008360">
    <property type="term" value="P:regulation of cell shape"/>
    <property type="evidence" value="ECO:0007669"/>
    <property type="project" value="UniProtKB-KW"/>
</dbReference>
<name>A0A512HU40_9ACTN</name>
<comment type="similarity">
    <text evidence="2">In the N-terminal section; belongs to the glycosyltransferase 51 family.</text>
</comment>
<dbReference type="Proteomes" id="UP000321769">
    <property type="component" value="Unassembled WGS sequence"/>
</dbReference>
<keyword evidence="10" id="KW-0511">Multifunctional enzyme</keyword>
<evidence type="ECO:0000256" key="11">
    <source>
        <dbReference type="ARBA" id="ARBA00023316"/>
    </source>
</evidence>
<keyword evidence="19" id="KW-1185">Reference proteome</keyword>
<dbReference type="GO" id="GO:0071555">
    <property type="term" value="P:cell wall organization"/>
    <property type="evidence" value="ECO:0007669"/>
    <property type="project" value="UniProtKB-KW"/>
</dbReference>
<dbReference type="InterPro" id="IPR001264">
    <property type="entry name" value="Glyco_trans_51"/>
</dbReference>
<dbReference type="GO" id="GO:0006508">
    <property type="term" value="P:proteolysis"/>
    <property type="evidence" value="ECO:0007669"/>
    <property type="project" value="UniProtKB-KW"/>
</dbReference>
<dbReference type="Pfam" id="PF00912">
    <property type="entry name" value="Transgly"/>
    <property type="match status" value="1"/>
</dbReference>
<evidence type="ECO:0000256" key="14">
    <source>
        <dbReference type="SAM" id="MobiDB-lite"/>
    </source>
</evidence>
<evidence type="ECO:0000256" key="7">
    <source>
        <dbReference type="ARBA" id="ARBA00022801"/>
    </source>
</evidence>
<feature type="compositionally biased region" description="Basic and acidic residues" evidence="14">
    <location>
        <begin position="740"/>
        <end position="758"/>
    </location>
</feature>
<sequence>MGLDPARVRGRPHARVAAVSEVVAKLPYPRAMAWQEMGDSIKKVAETEPKPTSKLGAIGSIAWLSVLAGVIVAAIFIPGTAFLASTSNKASKDIVDLPLALQDLPNPQTTRILASNGQRVAYFYQENRQDVPLKRIAPVMQQAIISIEDYRFYEHGALDLKGTMRALMNNASAGNTQGGSSITQQLVKLTLVQQAATKEQRAAATEVSTARKIRELKLAINYEKKYSKDEILEHYLNIAYFGDGAYGVNAAAYHYFSVSPDKLTTAQAATLAGLVQNPEQYNPRVYPERALQRRNTVLGVMARLGKVPAIEAEKLSTTPIGLKITSFPNGCVDSDAAFSCDYIRRYLLQEPALGETVKERQAMLERGGLTIKSNIDLSMQKSVNKAVSKYVGPTDKAIGSLALVEPGTGKVRAIGQSRSMGKKKGETYINFSVPRRYGDSNGFQAGSTFKMFTAAAALEDGIPPSKSYNSPQTMKIPTGTYFDCDGNGTGQWEVKNSTGAGGFNMVTGLRQSVNTYFAQLERDAGLCETVKMAKKMGIPTAEPDIKKGQPGSYIPSFTLGPIDVSPLDMAAAYATPAAGGEYCEPAPVAEILDRSGRSLKKYKPECKRVMSKKTAATINAILVGLQQPNGFGYQNGTGLNIPSAAKTGTTNDSKAVWYVGYTPEISAASMIAGINKKGQPAGLVNTSLRGVPVSFNQAGGSSLAGPQWKAAMGEIEKDLTPAKFDSASLPSFQPKATKGGNDRPGRGRGDRGRGGDDD</sequence>
<evidence type="ECO:0000256" key="12">
    <source>
        <dbReference type="ARBA" id="ARBA00034000"/>
    </source>
</evidence>
<dbReference type="PANTHER" id="PTHR32282">
    <property type="entry name" value="BINDING PROTEIN TRANSPEPTIDASE, PUTATIVE-RELATED"/>
    <property type="match status" value="1"/>
</dbReference>
<dbReference type="EMBL" id="BJZQ01000004">
    <property type="protein sequence ID" value="GEO88920.1"/>
    <property type="molecule type" value="Genomic_DNA"/>
</dbReference>
<dbReference type="InterPro" id="IPR050396">
    <property type="entry name" value="Glycosyltr_51/Transpeptidase"/>
</dbReference>
<keyword evidence="8" id="KW-0133">Cell shape</keyword>
<keyword evidence="11" id="KW-0961">Cell wall biogenesis/degradation</keyword>